<evidence type="ECO:0000256" key="4">
    <source>
        <dbReference type="ARBA" id="ARBA00022737"/>
    </source>
</evidence>
<feature type="domain" description="ABC transporter" evidence="9">
    <location>
        <begin position="268"/>
        <end position="511"/>
    </location>
</feature>
<evidence type="ECO:0000256" key="3">
    <source>
        <dbReference type="ARBA" id="ARBA00022597"/>
    </source>
</evidence>
<accession>A0AAU8AMM0</accession>
<dbReference type="EMBL" id="CP123385">
    <property type="protein sequence ID" value="XCC96242.1"/>
    <property type="molecule type" value="Genomic_DNA"/>
</dbReference>
<keyword evidence="3" id="KW-0762">Sugar transport</keyword>
<name>A0AAU8AMM0_9RHOB</name>
<dbReference type="AlphaFoldDB" id="A0AAU8AMM0"/>
<evidence type="ECO:0000256" key="5">
    <source>
        <dbReference type="ARBA" id="ARBA00022741"/>
    </source>
</evidence>
<dbReference type="PROSITE" id="PS50893">
    <property type="entry name" value="ABC_TRANSPORTER_2"/>
    <property type="match status" value="2"/>
</dbReference>
<dbReference type="Pfam" id="PF00005">
    <property type="entry name" value="ABC_tran"/>
    <property type="match status" value="2"/>
</dbReference>
<dbReference type="InterPro" id="IPR017871">
    <property type="entry name" value="ABC_transporter-like_CS"/>
</dbReference>
<evidence type="ECO:0000256" key="6">
    <source>
        <dbReference type="ARBA" id="ARBA00022840"/>
    </source>
</evidence>
<dbReference type="CDD" id="cd03216">
    <property type="entry name" value="ABC_Carb_Monos_I"/>
    <property type="match status" value="1"/>
</dbReference>
<dbReference type="Gene3D" id="3.40.50.300">
    <property type="entry name" value="P-loop containing nucleotide triphosphate hydrolases"/>
    <property type="match status" value="2"/>
</dbReference>
<dbReference type="GO" id="GO:0016887">
    <property type="term" value="F:ATP hydrolysis activity"/>
    <property type="evidence" value="ECO:0007669"/>
    <property type="project" value="InterPro"/>
</dbReference>
<dbReference type="InterPro" id="IPR003439">
    <property type="entry name" value="ABC_transporter-like_ATP-bd"/>
</dbReference>
<evidence type="ECO:0000256" key="1">
    <source>
        <dbReference type="ARBA" id="ARBA00022448"/>
    </source>
</evidence>
<dbReference type="InterPro" id="IPR027417">
    <property type="entry name" value="P-loop_NTPase"/>
</dbReference>
<dbReference type="GO" id="GO:0005524">
    <property type="term" value="F:ATP binding"/>
    <property type="evidence" value="ECO:0007669"/>
    <property type="project" value="UniProtKB-KW"/>
</dbReference>
<keyword evidence="6 10" id="KW-0067">ATP-binding</keyword>
<dbReference type="SUPFAM" id="SSF52540">
    <property type="entry name" value="P-loop containing nucleoside triphosphate hydrolases"/>
    <property type="match status" value="2"/>
</dbReference>
<dbReference type="PANTHER" id="PTHR43790">
    <property type="entry name" value="CARBOHYDRATE TRANSPORT ATP-BINDING PROTEIN MG119-RELATED"/>
    <property type="match status" value="1"/>
</dbReference>
<keyword evidence="8" id="KW-0472">Membrane</keyword>
<evidence type="ECO:0000259" key="9">
    <source>
        <dbReference type="PROSITE" id="PS50893"/>
    </source>
</evidence>
<dbReference type="InterPro" id="IPR050107">
    <property type="entry name" value="ABC_carbohydrate_import_ATPase"/>
</dbReference>
<keyword evidence="5" id="KW-0547">Nucleotide-binding</keyword>
<protein>
    <submittedName>
        <fullName evidence="10">Sugar ABC transporter ATP-binding protein</fullName>
    </submittedName>
</protein>
<evidence type="ECO:0000256" key="7">
    <source>
        <dbReference type="ARBA" id="ARBA00022967"/>
    </source>
</evidence>
<proteinExistence type="predicted"/>
<keyword evidence="7" id="KW-1278">Translocase</keyword>
<evidence type="ECO:0000256" key="8">
    <source>
        <dbReference type="ARBA" id="ARBA00023136"/>
    </source>
</evidence>
<keyword evidence="4" id="KW-0677">Repeat</keyword>
<evidence type="ECO:0000256" key="2">
    <source>
        <dbReference type="ARBA" id="ARBA00022475"/>
    </source>
</evidence>
<gene>
    <name evidence="10" type="ORF">PVT71_16235</name>
</gene>
<dbReference type="InterPro" id="IPR003593">
    <property type="entry name" value="AAA+_ATPase"/>
</dbReference>
<dbReference type="PROSITE" id="PS00211">
    <property type="entry name" value="ABC_TRANSPORTER_1"/>
    <property type="match status" value="1"/>
</dbReference>
<dbReference type="PANTHER" id="PTHR43790:SF3">
    <property type="entry name" value="D-ALLOSE IMPORT ATP-BINDING PROTEIN ALSA-RELATED"/>
    <property type="match status" value="1"/>
</dbReference>
<keyword evidence="2" id="KW-1003">Cell membrane</keyword>
<keyword evidence="1" id="KW-0813">Transport</keyword>
<organism evidence="10">
    <name type="scientific">Alloyangia sp. H15</name>
    <dbReference type="NCBI Taxonomy" id="3029062"/>
    <lineage>
        <taxon>Bacteria</taxon>
        <taxon>Pseudomonadati</taxon>
        <taxon>Pseudomonadota</taxon>
        <taxon>Alphaproteobacteria</taxon>
        <taxon>Rhodobacterales</taxon>
        <taxon>Roseobacteraceae</taxon>
        <taxon>Alloyangia</taxon>
    </lineage>
</organism>
<feature type="domain" description="ABC transporter" evidence="9">
    <location>
        <begin position="12"/>
        <end position="255"/>
    </location>
</feature>
<dbReference type="RefSeq" id="WP_353475108.1">
    <property type="nucleotide sequence ID" value="NZ_CP123385.1"/>
</dbReference>
<dbReference type="CDD" id="cd03215">
    <property type="entry name" value="ABC_Carb_Monos_II"/>
    <property type="match status" value="1"/>
</dbReference>
<dbReference type="SMART" id="SM00382">
    <property type="entry name" value="AAA"/>
    <property type="match status" value="2"/>
</dbReference>
<reference evidence="10" key="1">
    <citation type="submission" date="2023-02" db="EMBL/GenBank/DDBJ databases">
        <title>Description and genomic characterization of Salipiger bruguierae sp. nov., isolated from the sediment of mangrove plant Bruguiera sexangula.</title>
        <authorList>
            <person name="Long M."/>
        </authorList>
    </citation>
    <scope>NUCLEOTIDE SEQUENCE</scope>
    <source>
        <strain evidence="10">H15</strain>
    </source>
</reference>
<sequence length="513" mass="54347">MLDVVSDTVPVLRCEGVSKTFGGHRALDRASLSIAPGEVHGLLGQNGSGKSTLIKVLAGFHPPDPGGSLWVNGAEVELTQAALAALPISFVHQHLGLIPSLTVTENMLIKDLALENRLAVNWRRETRRVGELLARYDVDVDPSVEVARLSPVQRALIAIVRAAAEVIERRAGGGGLLILDEPTPFLPQRDVEQLFGLVRTVVRAGSSVIFVSHDVDEVMEITDKATILRNGAVAARLTTAEAAREDFITAIVGRKLELAAPPANLPPQRSERLAVRGLGGTTVRDIDFSVASGEVLGLTGLIGSGYDEVPYLIYGAKPGRGTLVLDGRELAVPDMSPAASIDAGIALIPSDRPKAGAIGALPITDNITMPRLGRDLGTWWLRRRAMRGSARALMAEYDVRPAGDPALPMASLSGGNAQKVVLAKWLQMNPGLVLLDEPTQGVDVGARQTVFTRIQHIAAGGAAVACASSDYEQLAAICHRVLIFSRGRIVRSLEGGEIDKQSIAEASLNASTL</sequence>
<evidence type="ECO:0000313" key="10">
    <source>
        <dbReference type="EMBL" id="XCC96242.1"/>
    </source>
</evidence>